<name>A0A8H7VVN9_9FUNG</name>
<sequence>MTTTNDLQAPFGVVDMGSNGIRFGIVSALARHLPVAYEERAPIALLDALGDDRSIPSDVIDQVITSFLRFKTLCQDAKVEPHNVRVIATEATRIASNSQEFLGRIYEATGWTVSLLSKQEEALISASGIVGSFNHVNGLTMDLGGGSVEVSYVMTSNSSDSAESHIRVSPNPVSLPYGAAALKKRLAACNSSQETEDLYQKLVTELTKAYETAHLPSSLMGKDGYKVYMSGGGFRCLGYLSMAVKAQDSLAPRKRPNRKQIYPIPIINGYSITGNELKYLAEFYSHKNPQDLMKKLKVFRISKRRAGMIPASCFLVCAILQVFKIKRVYFSEGGVRQGFCYQLLPLQEKKKDPLLEGVKAYTAQSHFSLNATEFDTIFAILANALPEIYLNPTHPLQLHRLLPAAIHLSNITSHYPKETRAFVSFHMPLASGPLANIPGLTHKERAILSILLTFRQGGSVPDPIFYSVQGLVGRKGISVCKYVGRLMELVFAVSPLHPGVGLIKSGLSFTAIVADTDLSLIDGDGDYDISNSSSESEDDDEEENKVIEEVDDYPSMQLRVTLPQLRSPLIDSPAVMAVIESLDKKVNTKKFDMDEDRRRLNCPNLFSIDIVRK</sequence>
<dbReference type="Proteomes" id="UP000613177">
    <property type="component" value="Unassembled WGS sequence"/>
</dbReference>
<protein>
    <recommendedName>
        <fullName evidence="5">Ppx/GppA phosphatase domain-containing protein</fullName>
    </recommendedName>
</protein>
<dbReference type="Gene3D" id="3.30.420.40">
    <property type="match status" value="1"/>
</dbReference>
<dbReference type="Pfam" id="PF23566">
    <property type="entry name" value="RTG2_C"/>
    <property type="match status" value="1"/>
</dbReference>
<feature type="domain" description="Ppx/GppA phosphatase N-terminal" evidence="1">
    <location>
        <begin position="29"/>
        <end position="345"/>
    </location>
</feature>
<evidence type="ECO:0000313" key="3">
    <source>
        <dbReference type="EMBL" id="KAG2236196.1"/>
    </source>
</evidence>
<dbReference type="FunFam" id="3.30.420.40:FF:000191">
    <property type="entry name" value="Retrograde regulation protein 2"/>
    <property type="match status" value="1"/>
</dbReference>
<dbReference type="InterPro" id="IPR003695">
    <property type="entry name" value="Ppx_GppA_N"/>
</dbReference>
<reference evidence="3" key="1">
    <citation type="submission" date="2021-01" db="EMBL/GenBank/DDBJ databases">
        <title>Metabolic potential, ecology and presence of endohyphal bacteria is reflected in genomic diversity of Mucoromycotina.</title>
        <authorList>
            <person name="Muszewska A."/>
            <person name="Okrasinska A."/>
            <person name="Steczkiewicz K."/>
            <person name="Drgas O."/>
            <person name="Orlowska M."/>
            <person name="Perlinska-Lenart U."/>
            <person name="Aleksandrzak-Piekarczyk T."/>
            <person name="Szatraj K."/>
            <person name="Zielenkiewicz U."/>
            <person name="Pilsyk S."/>
            <person name="Malc E."/>
            <person name="Mieczkowski P."/>
            <person name="Kruszewska J.S."/>
            <person name="Biernat P."/>
            <person name="Pawlowska J."/>
        </authorList>
    </citation>
    <scope>NUCLEOTIDE SEQUENCE</scope>
    <source>
        <strain evidence="3">WA0000018081</strain>
    </source>
</reference>
<dbReference type="GO" id="GO:0006357">
    <property type="term" value="P:regulation of transcription by RNA polymerase II"/>
    <property type="evidence" value="ECO:0007669"/>
    <property type="project" value="TreeGrafter"/>
</dbReference>
<dbReference type="PANTHER" id="PTHR30005:SF0">
    <property type="entry name" value="RETROGRADE REGULATION PROTEIN 2"/>
    <property type="match status" value="1"/>
</dbReference>
<keyword evidence="4" id="KW-1185">Reference proteome</keyword>
<evidence type="ECO:0000313" key="4">
    <source>
        <dbReference type="Proteomes" id="UP000613177"/>
    </source>
</evidence>
<organism evidence="3 4">
    <name type="scientific">Thamnidium elegans</name>
    <dbReference type="NCBI Taxonomy" id="101142"/>
    <lineage>
        <taxon>Eukaryota</taxon>
        <taxon>Fungi</taxon>
        <taxon>Fungi incertae sedis</taxon>
        <taxon>Mucoromycota</taxon>
        <taxon>Mucoromycotina</taxon>
        <taxon>Mucoromycetes</taxon>
        <taxon>Mucorales</taxon>
        <taxon>Mucorineae</taxon>
        <taxon>Mucoraceae</taxon>
        <taxon>Thamnidium</taxon>
    </lineage>
</organism>
<evidence type="ECO:0000259" key="1">
    <source>
        <dbReference type="Pfam" id="PF02541"/>
    </source>
</evidence>
<accession>A0A8H7VVN9</accession>
<evidence type="ECO:0008006" key="5">
    <source>
        <dbReference type="Google" id="ProtNLM"/>
    </source>
</evidence>
<dbReference type="InterPro" id="IPR050273">
    <property type="entry name" value="GppA/Ppx_hydrolase"/>
</dbReference>
<gene>
    <name evidence="3" type="ORF">INT48_003815</name>
</gene>
<dbReference type="Pfam" id="PF02541">
    <property type="entry name" value="Ppx-GppA"/>
    <property type="match status" value="1"/>
</dbReference>
<dbReference type="InterPro" id="IPR057512">
    <property type="entry name" value="RTG2_C"/>
</dbReference>
<comment type="caution">
    <text evidence="3">The sequence shown here is derived from an EMBL/GenBank/DDBJ whole genome shotgun (WGS) entry which is preliminary data.</text>
</comment>
<dbReference type="Gene3D" id="3.30.420.150">
    <property type="entry name" value="Exopolyphosphatase. Domain 2"/>
    <property type="match status" value="1"/>
</dbReference>
<evidence type="ECO:0000259" key="2">
    <source>
        <dbReference type="Pfam" id="PF23566"/>
    </source>
</evidence>
<dbReference type="Gene3D" id="1.10.3210.10">
    <property type="entry name" value="Hypothetical protein af1432"/>
    <property type="match status" value="1"/>
</dbReference>
<proteinExistence type="predicted"/>
<dbReference type="AlphaFoldDB" id="A0A8H7VVN9"/>
<dbReference type="SUPFAM" id="SSF53067">
    <property type="entry name" value="Actin-like ATPase domain"/>
    <property type="match status" value="2"/>
</dbReference>
<dbReference type="EMBL" id="JAEPRE010000021">
    <property type="protein sequence ID" value="KAG2236196.1"/>
    <property type="molecule type" value="Genomic_DNA"/>
</dbReference>
<dbReference type="InterPro" id="IPR043129">
    <property type="entry name" value="ATPase_NBD"/>
</dbReference>
<dbReference type="PANTHER" id="PTHR30005">
    <property type="entry name" value="EXOPOLYPHOSPHATASE"/>
    <property type="match status" value="1"/>
</dbReference>
<feature type="domain" description="RTG2 C-terminal" evidence="2">
    <location>
        <begin position="374"/>
        <end position="495"/>
    </location>
</feature>